<reference evidence="1 2" key="1">
    <citation type="journal article" date="2015" name="Genome Announc.">
        <title>Expanding the biotechnology potential of lactobacilli through comparative genomics of 213 strains and associated genera.</title>
        <authorList>
            <person name="Sun Z."/>
            <person name="Harris H.M."/>
            <person name="McCann A."/>
            <person name="Guo C."/>
            <person name="Argimon S."/>
            <person name="Zhang W."/>
            <person name="Yang X."/>
            <person name="Jeffery I.B."/>
            <person name="Cooney J.C."/>
            <person name="Kagawa T.F."/>
            <person name="Liu W."/>
            <person name="Song Y."/>
            <person name="Salvetti E."/>
            <person name="Wrobel A."/>
            <person name="Rasinkangas P."/>
            <person name="Parkhill J."/>
            <person name="Rea M.C."/>
            <person name="O'Sullivan O."/>
            <person name="Ritari J."/>
            <person name="Douillard F.P."/>
            <person name="Paul Ross R."/>
            <person name="Yang R."/>
            <person name="Briner A.E."/>
            <person name="Felis G.E."/>
            <person name="de Vos W.M."/>
            <person name="Barrangou R."/>
            <person name="Klaenhammer T.R."/>
            <person name="Caufield P.W."/>
            <person name="Cui Y."/>
            <person name="Zhang H."/>
            <person name="O'Toole P.W."/>
        </authorList>
    </citation>
    <scope>NUCLEOTIDE SEQUENCE [LARGE SCALE GENOMIC DNA]</scope>
    <source>
        <strain evidence="1 2">DSM 15429</strain>
    </source>
</reference>
<protein>
    <submittedName>
        <fullName evidence="1">Uncharacterized protein</fullName>
    </submittedName>
</protein>
<sequence length="116" mass="13137">MFEVISMQNSTASRLDKLTNQVATIYQEFFGDLPIVEGQIVYPQMPAFQLDYFLQQAETRHYRVQLQFKAAPQVAPMTVSGHLQSDDAGHLILRSPQLTTIVTPALLRSVQRVHAH</sequence>
<organism evidence="1 2">
    <name type="scientific">Levilactobacillus spicheri DSM 15429</name>
    <dbReference type="NCBI Taxonomy" id="1423805"/>
    <lineage>
        <taxon>Bacteria</taxon>
        <taxon>Bacillati</taxon>
        <taxon>Bacillota</taxon>
        <taxon>Bacilli</taxon>
        <taxon>Lactobacillales</taxon>
        <taxon>Lactobacillaceae</taxon>
        <taxon>Levilactobacillus</taxon>
    </lineage>
</organism>
<dbReference type="PATRIC" id="fig|1423805.4.peg.619"/>
<proteinExistence type="predicted"/>
<gene>
    <name evidence="1" type="ORF">FD37_GL000606</name>
</gene>
<name>A0A0R1QNS0_9LACO</name>
<dbReference type="Proteomes" id="UP000051835">
    <property type="component" value="Unassembled WGS sequence"/>
</dbReference>
<accession>A0A0R1QNS0</accession>
<evidence type="ECO:0000313" key="2">
    <source>
        <dbReference type="Proteomes" id="UP000051835"/>
    </source>
</evidence>
<evidence type="ECO:0000313" key="1">
    <source>
        <dbReference type="EMBL" id="KRL46381.1"/>
    </source>
</evidence>
<comment type="caution">
    <text evidence="1">The sequence shown here is derived from an EMBL/GenBank/DDBJ whole genome shotgun (WGS) entry which is preliminary data.</text>
</comment>
<dbReference type="AlphaFoldDB" id="A0A0R1QNS0"/>
<dbReference type="EMBL" id="AZFC01000036">
    <property type="protein sequence ID" value="KRL46381.1"/>
    <property type="molecule type" value="Genomic_DNA"/>
</dbReference>